<dbReference type="Proteomes" id="UP000235050">
    <property type="component" value="Unassembled WGS sequence"/>
</dbReference>
<proteinExistence type="predicted"/>
<accession>A0A2N5J9M4</accession>
<feature type="compositionally biased region" description="Basic and acidic residues" evidence="1">
    <location>
        <begin position="44"/>
        <end position="61"/>
    </location>
</feature>
<evidence type="ECO:0000313" key="2">
    <source>
        <dbReference type="EMBL" id="PLS30871.1"/>
    </source>
</evidence>
<gene>
    <name evidence="2" type="ORF">Uis1B_1160</name>
</gene>
<sequence>MEPTDSLLEGGRPSFTDAPAYVKPWVGDPDTVRSWSEWKLQRAHRDDTSWRKHQDEYDKWAESTPPSQGGQA</sequence>
<dbReference type="AlphaFoldDB" id="A0A2N5J9M4"/>
<dbReference type="RefSeq" id="WP_101616481.1">
    <property type="nucleotide sequence ID" value="NZ_NMWU01000021.1"/>
</dbReference>
<reference evidence="2 3" key="1">
    <citation type="submission" date="2017-07" db="EMBL/GenBank/DDBJ databases">
        <title>Bifidobacterium novel species.</title>
        <authorList>
            <person name="Lugli G.A."/>
            <person name="Milani C."/>
            <person name="Duranti S."/>
            <person name="Mangifesta M."/>
        </authorList>
    </citation>
    <scope>NUCLEOTIDE SEQUENCE [LARGE SCALE GENOMIC DNA]</scope>
    <source>
        <strain evidence="3">Uis1B</strain>
    </source>
</reference>
<feature type="region of interest" description="Disordered" evidence="1">
    <location>
        <begin position="44"/>
        <end position="72"/>
    </location>
</feature>
<protein>
    <submittedName>
        <fullName evidence="2">Phage protein</fullName>
    </submittedName>
</protein>
<keyword evidence="3" id="KW-1185">Reference proteome</keyword>
<name>A0A2N5J9M4_9BIFI</name>
<comment type="caution">
    <text evidence="2">The sequence shown here is derived from an EMBL/GenBank/DDBJ whole genome shotgun (WGS) entry which is preliminary data.</text>
</comment>
<evidence type="ECO:0000256" key="1">
    <source>
        <dbReference type="SAM" id="MobiDB-lite"/>
    </source>
</evidence>
<evidence type="ECO:0000313" key="3">
    <source>
        <dbReference type="Proteomes" id="UP000235050"/>
    </source>
</evidence>
<organism evidence="2 3">
    <name type="scientific">Bifidobacterium margollesii</name>
    <dbReference type="NCBI Taxonomy" id="2020964"/>
    <lineage>
        <taxon>Bacteria</taxon>
        <taxon>Bacillati</taxon>
        <taxon>Actinomycetota</taxon>
        <taxon>Actinomycetes</taxon>
        <taxon>Bifidobacteriales</taxon>
        <taxon>Bifidobacteriaceae</taxon>
        <taxon>Bifidobacterium</taxon>
    </lineage>
</organism>
<feature type="region of interest" description="Disordered" evidence="1">
    <location>
        <begin position="1"/>
        <end position="23"/>
    </location>
</feature>
<dbReference type="EMBL" id="NMWU01000021">
    <property type="protein sequence ID" value="PLS30871.1"/>
    <property type="molecule type" value="Genomic_DNA"/>
</dbReference>